<dbReference type="EMBL" id="JAMBEP010000002">
    <property type="protein sequence ID" value="MCL1635294.1"/>
    <property type="molecule type" value="Genomic_DNA"/>
</dbReference>
<dbReference type="Pfam" id="PF12697">
    <property type="entry name" value="Abhydrolase_6"/>
    <property type="match status" value="1"/>
</dbReference>
<feature type="domain" description="AB hydrolase-1" evidence="1">
    <location>
        <begin position="37"/>
        <end position="221"/>
    </location>
</feature>
<sequence length="223" mass="24178">MIRALILPGMDGTGELLTEFATALAPELVAKVVSYPRDAALGYEALTALVAESLPREGSYVLIAESFSGPIAIELAARKPEGLVGLVLCASFARAPRSRMLRAFDAMQRILPSNKLPIAPAMPWLMGRWSTRDWARRVRDAVRSVSAEAMRARLLAAAETDATPRIADIDCPLLYLKGSRDRLIGGAGWRGIRDLCRNAVCIEIEGPHFLLQAKPLECAAALK</sequence>
<name>A0ABT0MK83_9GAMM</name>
<keyword evidence="2" id="KW-0378">Hydrolase</keyword>
<organism evidence="2 3">
    <name type="scientific">Luteimonas galliterrae</name>
    <dbReference type="NCBI Taxonomy" id="2940486"/>
    <lineage>
        <taxon>Bacteria</taxon>
        <taxon>Pseudomonadati</taxon>
        <taxon>Pseudomonadota</taxon>
        <taxon>Gammaproteobacteria</taxon>
        <taxon>Lysobacterales</taxon>
        <taxon>Lysobacteraceae</taxon>
        <taxon>Luteimonas</taxon>
    </lineage>
</organism>
<evidence type="ECO:0000259" key="1">
    <source>
        <dbReference type="Pfam" id="PF12697"/>
    </source>
</evidence>
<dbReference type="InterPro" id="IPR000073">
    <property type="entry name" value="AB_hydrolase_1"/>
</dbReference>
<dbReference type="Gene3D" id="3.40.50.1820">
    <property type="entry name" value="alpha/beta hydrolase"/>
    <property type="match status" value="1"/>
</dbReference>
<dbReference type="InterPro" id="IPR029058">
    <property type="entry name" value="AB_hydrolase_fold"/>
</dbReference>
<evidence type="ECO:0000313" key="2">
    <source>
        <dbReference type="EMBL" id="MCL1635294.1"/>
    </source>
</evidence>
<reference evidence="2 3" key="1">
    <citation type="submission" date="2022-05" db="EMBL/GenBank/DDBJ databases">
        <title>Luteimonas sp. SX5, whole genome shotgun sequencing project.</title>
        <authorList>
            <person name="Zhao G."/>
            <person name="Shen L."/>
        </authorList>
    </citation>
    <scope>NUCLEOTIDE SEQUENCE [LARGE SCALE GENOMIC DNA]</scope>
    <source>
        <strain evidence="2 3">SX5</strain>
    </source>
</reference>
<comment type="caution">
    <text evidence="2">The sequence shown here is derived from an EMBL/GenBank/DDBJ whole genome shotgun (WGS) entry which is preliminary data.</text>
</comment>
<accession>A0ABT0MK83</accession>
<gene>
    <name evidence="2" type="ORF">M2650_11725</name>
</gene>
<dbReference type="GO" id="GO:0016787">
    <property type="term" value="F:hydrolase activity"/>
    <property type="evidence" value="ECO:0007669"/>
    <property type="project" value="UniProtKB-KW"/>
</dbReference>
<dbReference type="Proteomes" id="UP001431217">
    <property type="component" value="Unassembled WGS sequence"/>
</dbReference>
<keyword evidence="3" id="KW-1185">Reference proteome</keyword>
<protein>
    <submittedName>
        <fullName evidence="2">Alpha/beta hydrolase</fullName>
    </submittedName>
</protein>
<dbReference type="RefSeq" id="WP_249474714.1">
    <property type="nucleotide sequence ID" value="NZ_JAMBEP010000002.1"/>
</dbReference>
<dbReference type="SUPFAM" id="SSF53474">
    <property type="entry name" value="alpha/beta-Hydrolases"/>
    <property type="match status" value="1"/>
</dbReference>
<evidence type="ECO:0000313" key="3">
    <source>
        <dbReference type="Proteomes" id="UP001431217"/>
    </source>
</evidence>
<proteinExistence type="predicted"/>